<dbReference type="PANTHER" id="PTHR43642:SF1">
    <property type="entry name" value="HYBRID SIGNAL TRANSDUCTION HISTIDINE KINASE G"/>
    <property type="match status" value="1"/>
</dbReference>
<sequence length="1231" mass="137232">MVANCADDEGGWEVIGVDMISPQISIQVEKKPFSDALGDGGNCIDAFVTRHSPVCCAKLTAQGEGENDYSLCYALGLLIKFIFSDGSTLDGSSNSPENPQETQNQSPMYDFLRALSISPSGISTNTNSLGSSEFAAESSRPTKSICMPSQYNEEYVPSLGVPSPISRLVKDLLSFQRVNDIFQTDVAPITLDMALDDLRILLTRPNQFLFGASQQLQTVTTIYGRSSESSTLIGAFHRVATSGQSEAFFVKGFSGSGKTRLVQGVVNVATAARGLVVQKKFEENSTNQLYLVLSAFNDLCEQLAESYCLADRGGASILWHKLVMEFGSSLHMLANILPNIIRLTPSLAAAFSLARGTNVDVNFFSLCDIIKRFMRVLSATSIPVLMVLDDLQWSDSVSLGVVHTVLSDMKGASCMLFVGCYRSNEIHENHVLHGFNGWLSTFNVPFSTIHLGGISQEDVLSLVSDSLGMLPRLCRSLSQVVHRKTEGNPLFVQTFIRSIVDKRMLTYSPRERSWIWDIDEIHDECITPNVLDLLGDKMAACSSGVKIALKVASCFGIRVDRVIVKMLSGTSQYCSLLADLNKAVDDGMIDLDAEANYKFVHDTVREAALDMIDPDDRNKFHFDIGMLLYSSFKKRSVGAEDRSGILFYTILDQINRGVPALLQDEEQRASIAKMNHDVATQMMQAYNYTAAFQFAERAASLLPEDCWSQNYDMSIKVYYLLSKAAYSNKKIDSAMSAISKVIEHVDWTKTPQLKLDAYKLKHDLLLNSFVPTEIAALLDTMLDVLASLGENLNLGPNNDNLSEITTAEIRLALETFKIESDDALLNANRVDAGDHMQVMEAYFILTRLAYLVKPELCPFFITRWTTYTLRNKVMSKYTPETYVSFAAVLCKDPSCHDMKMGHRIGKLGLKILREGRYESMLPAVYLTYYGYVGCLFEPLQAVIDMHRQAIDLSLNLGNSSYAALHEGFVMVRNVYVGTNLKELKQIMERGMNMQDHPGSSAVLLITLREQYEGVCALIGDTNSGGSDTLFDNETSICPYNVTKMMTCCYIGHYERAIHLAKRRELSGITTPKTLVHFRKIYESFYYGISCIGLRRKKNENKRQTSDKLWLDIVNDAARCSRYNFENKRALLMAEKHSLSAENTKAEKMYDTAIKASKSSHFVNEEGLSCELAGAHYKRLGKFTTSLELYKRAESCYELWGSVVKARQMKGKIASLELEMIFDNVMMPTLDA</sequence>
<reference evidence="2 3" key="1">
    <citation type="submission" date="2024-10" db="EMBL/GenBank/DDBJ databases">
        <title>Updated reference genomes for cyclostephanoid diatoms.</title>
        <authorList>
            <person name="Roberts W.R."/>
            <person name="Alverson A.J."/>
        </authorList>
    </citation>
    <scope>NUCLEOTIDE SEQUENCE [LARGE SCALE GENOMIC DNA]</scope>
    <source>
        <strain evidence="2 3">AJA010-31</strain>
    </source>
</reference>
<proteinExistence type="predicted"/>
<dbReference type="Pfam" id="PF13191">
    <property type="entry name" value="AAA_16"/>
    <property type="match status" value="1"/>
</dbReference>
<dbReference type="InterPro" id="IPR027417">
    <property type="entry name" value="P-loop_NTPase"/>
</dbReference>
<feature type="domain" description="Orc1-like AAA ATPase" evidence="1">
    <location>
        <begin position="222"/>
        <end position="407"/>
    </location>
</feature>
<evidence type="ECO:0000313" key="2">
    <source>
        <dbReference type="EMBL" id="KAL3799893.1"/>
    </source>
</evidence>
<gene>
    <name evidence="2" type="ORF">ACHAWO_000004</name>
</gene>
<dbReference type="InterPro" id="IPR041664">
    <property type="entry name" value="AAA_16"/>
</dbReference>
<dbReference type="AlphaFoldDB" id="A0ABD3QHF1"/>
<dbReference type="EMBL" id="JALLPJ020000174">
    <property type="protein sequence ID" value="KAL3799893.1"/>
    <property type="molecule type" value="Genomic_DNA"/>
</dbReference>
<comment type="caution">
    <text evidence="2">The sequence shown here is derived from an EMBL/GenBank/DDBJ whole genome shotgun (WGS) entry which is preliminary data.</text>
</comment>
<dbReference type="Proteomes" id="UP001530400">
    <property type="component" value="Unassembled WGS sequence"/>
</dbReference>
<protein>
    <recommendedName>
        <fullName evidence="1">Orc1-like AAA ATPase domain-containing protein</fullName>
    </recommendedName>
</protein>
<dbReference type="InterPro" id="IPR053159">
    <property type="entry name" value="Hybrid_Histidine_Kinase"/>
</dbReference>
<keyword evidence="3" id="KW-1185">Reference proteome</keyword>
<name>A0ABD3QHF1_9STRA</name>
<dbReference type="SUPFAM" id="SSF52540">
    <property type="entry name" value="P-loop containing nucleoside triphosphate hydrolases"/>
    <property type="match status" value="1"/>
</dbReference>
<organism evidence="2 3">
    <name type="scientific">Cyclotella atomus</name>
    <dbReference type="NCBI Taxonomy" id="382360"/>
    <lineage>
        <taxon>Eukaryota</taxon>
        <taxon>Sar</taxon>
        <taxon>Stramenopiles</taxon>
        <taxon>Ochrophyta</taxon>
        <taxon>Bacillariophyta</taxon>
        <taxon>Coscinodiscophyceae</taxon>
        <taxon>Thalassiosirophycidae</taxon>
        <taxon>Stephanodiscales</taxon>
        <taxon>Stephanodiscaceae</taxon>
        <taxon>Cyclotella</taxon>
    </lineage>
</organism>
<accession>A0ABD3QHF1</accession>
<evidence type="ECO:0000259" key="1">
    <source>
        <dbReference type="Pfam" id="PF13191"/>
    </source>
</evidence>
<evidence type="ECO:0000313" key="3">
    <source>
        <dbReference type="Proteomes" id="UP001530400"/>
    </source>
</evidence>
<dbReference type="PANTHER" id="PTHR43642">
    <property type="entry name" value="HYBRID SIGNAL TRANSDUCTION HISTIDINE KINASE G"/>
    <property type="match status" value="1"/>
</dbReference>